<gene>
    <name evidence="1" type="ORF">SCABRO_00158</name>
</gene>
<proteinExistence type="predicted"/>
<dbReference type="eggNOG" id="ENOG502ZJ18">
    <property type="taxonomic scope" value="Bacteria"/>
</dbReference>
<dbReference type="AlphaFoldDB" id="A0A0B0ETT1"/>
<evidence type="ECO:0000313" key="1">
    <source>
        <dbReference type="EMBL" id="KHE94080.1"/>
    </source>
</evidence>
<comment type="caution">
    <text evidence="1">The sequence shown here is derived from an EMBL/GenBank/DDBJ whole genome shotgun (WGS) entry which is preliminary data.</text>
</comment>
<accession>A0A0B0ETT1</accession>
<sequence>MSTECSEFEWSDNPGAYESHLIRRCNNPYFPTHLQAVSEQELLEARSIDNSDYLLAKERFVQLTKPIEALASGAKVAEFHKVRECIEDLIHFCMGVGGRAYELAEKYDHVRNALVLDLRDAFSEDQNALKTIEKADESHGQTRRKFYIPIIAQILRERSPIKGEGFVPAILSEEPETIAAVLSVLSKGERQPIETEALMIMKKALDQGYIDNHFVEKISVLTDRRE</sequence>
<protein>
    <submittedName>
        <fullName evidence="1">Uncharacterized protein</fullName>
    </submittedName>
</protein>
<organism evidence="1 2">
    <name type="scientific">Candidatus Scalindua brodae</name>
    <dbReference type="NCBI Taxonomy" id="237368"/>
    <lineage>
        <taxon>Bacteria</taxon>
        <taxon>Pseudomonadati</taxon>
        <taxon>Planctomycetota</taxon>
        <taxon>Candidatus Brocadiia</taxon>
        <taxon>Candidatus Brocadiales</taxon>
        <taxon>Candidatus Scalinduaceae</taxon>
        <taxon>Candidatus Scalindua</taxon>
    </lineage>
</organism>
<dbReference type="Proteomes" id="UP000030652">
    <property type="component" value="Unassembled WGS sequence"/>
</dbReference>
<name>A0A0B0ETT1_9BACT</name>
<evidence type="ECO:0000313" key="2">
    <source>
        <dbReference type="Proteomes" id="UP000030652"/>
    </source>
</evidence>
<dbReference type="EMBL" id="JRYO01000017">
    <property type="protein sequence ID" value="KHE94080.1"/>
    <property type="molecule type" value="Genomic_DNA"/>
</dbReference>
<reference evidence="1 2" key="1">
    <citation type="submission" date="2014-10" db="EMBL/GenBank/DDBJ databases">
        <title>Draft genome of anammox bacterium scalindua brodae, obtained using differential coverage binning of sequence data from two enrichment reactors.</title>
        <authorList>
            <person name="Speth D.R."/>
            <person name="Russ L."/>
            <person name="Kartal B."/>
            <person name="Op den Camp H.J."/>
            <person name="Dutilh B.E."/>
            <person name="Jetten M.S."/>
        </authorList>
    </citation>
    <scope>NUCLEOTIDE SEQUENCE [LARGE SCALE GENOMIC DNA]</scope>
    <source>
        <strain evidence="1">RU1</strain>
    </source>
</reference>